<keyword evidence="2" id="KW-1185">Reference proteome</keyword>
<gene>
    <name evidence="1" type="ORF">V1477_002712</name>
</gene>
<evidence type="ECO:0000313" key="2">
    <source>
        <dbReference type="Proteomes" id="UP001607303"/>
    </source>
</evidence>
<organism evidence="1 2">
    <name type="scientific">Vespula maculifrons</name>
    <name type="common">Eastern yellow jacket</name>
    <name type="synonym">Wasp</name>
    <dbReference type="NCBI Taxonomy" id="7453"/>
    <lineage>
        <taxon>Eukaryota</taxon>
        <taxon>Metazoa</taxon>
        <taxon>Ecdysozoa</taxon>
        <taxon>Arthropoda</taxon>
        <taxon>Hexapoda</taxon>
        <taxon>Insecta</taxon>
        <taxon>Pterygota</taxon>
        <taxon>Neoptera</taxon>
        <taxon>Endopterygota</taxon>
        <taxon>Hymenoptera</taxon>
        <taxon>Apocrita</taxon>
        <taxon>Aculeata</taxon>
        <taxon>Vespoidea</taxon>
        <taxon>Vespidae</taxon>
        <taxon>Vespinae</taxon>
        <taxon>Vespula</taxon>
    </lineage>
</organism>
<dbReference type="AlphaFoldDB" id="A0ABD2CVK9"/>
<accession>A0ABD2CVK9</accession>
<reference evidence="1 2" key="1">
    <citation type="journal article" date="2024" name="Ann. Entomol. Soc. Am.">
        <title>Genomic analyses of the southern and eastern yellowjacket wasps (Hymenoptera: Vespidae) reveal evolutionary signatures of social life.</title>
        <authorList>
            <person name="Catto M.A."/>
            <person name="Caine P.B."/>
            <person name="Orr S.E."/>
            <person name="Hunt B.G."/>
            <person name="Goodisman M.A.D."/>
        </authorList>
    </citation>
    <scope>NUCLEOTIDE SEQUENCE [LARGE SCALE GENOMIC DNA]</scope>
    <source>
        <strain evidence="1">232</strain>
        <tissue evidence="1">Head and thorax</tissue>
    </source>
</reference>
<comment type="caution">
    <text evidence="1">The sequence shown here is derived from an EMBL/GenBank/DDBJ whole genome shotgun (WGS) entry which is preliminary data.</text>
</comment>
<evidence type="ECO:0000313" key="1">
    <source>
        <dbReference type="EMBL" id="KAL2749102.1"/>
    </source>
</evidence>
<proteinExistence type="predicted"/>
<dbReference type="EMBL" id="JAYRBN010000028">
    <property type="protein sequence ID" value="KAL2749102.1"/>
    <property type="molecule type" value="Genomic_DNA"/>
</dbReference>
<protein>
    <submittedName>
        <fullName evidence="1">Uncharacterized protein</fullName>
    </submittedName>
</protein>
<sequence>MKSSVCLSNETRLTSKSDHARKVQYLKVVDMHLFQIHSNSIVILWMLNKDILEVFLRQNIGLNVL</sequence>
<dbReference type="Proteomes" id="UP001607303">
    <property type="component" value="Unassembled WGS sequence"/>
</dbReference>
<name>A0ABD2CVK9_VESMC</name>